<keyword evidence="9 13" id="KW-0472">Membrane</keyword>
<dbReference type="GO" id="GO:0007169">
    <property type="term" value="P:cell surface receptor protein tyrosine kinase signaling pathway"/>
    <property type="evidence" value="ECO:0000318"/>
    <property type="project" value="GO_Central"/>
</dbReference>
<keyword evidence="5" id="KW-0808">Transferase</keyword>
<evidence type="ECO:0000256" key="4">
    <source>
        <dbReference type="ARBA" id="ARBA00022572"/>
    </source>
</evidence>
<evidence type="ECO:0000256" key="10">
    <source>
        <dbReference type="ARBA" id="ARBA00023137"/>
    </source>
</evidence>
<dbReference type="InterPro" id="IPR008266">
    <property type="entry name" value="Tyr_kinase_AS"/>
</dbReference>
<keyword evidence="13" id="KW-0812">Transmembrane</keyword>
<evidence type="ECO:0000256" key="12">
    <source>
        <dbReference type="PROSITE-ProRule" id="PRU00121"/>
    </source>
</evidence>
<dbReference type="EMBL" id="EAAA01002664">
    <property type="status" value="NOT_ANNOTATED_CDS"/>
    <property type="molecule type" value="Genomic_DNA"/>
</dbReference>
<accession>F6Z4E6</accession>
<dbReference type="SMART" id="SM00220">
    <property type="entry name" value="S_TKc"/>
    <property type="match status" value="1"/>
</dbReference>
<keyword evidence="13" id="KW-1133">Transmembrane helix</keyword>
<dbReference type="Proteomes" id="UP000008144">
    <property type="component" value="Chromosome 8"/>
</dbReference>
<dbReference type="PROSITE" id="PS00109">
    <property type="entry name" value="PROTEIN_KINASE_TYR"/>
    <property type="match status" value="1"/>
</dbReference>
<proteinExistence type="predicted"/>
<dbReference type="GO" id="GO:0005524">
    <property type="term" value="F:ATP binding"/>
    <property type="evidence" value="ECO:0007669"/>
    <property type="project" value="UniProtKB-KW"/>
</dbReference>
<dbReference type="InterPro" id="IPR018056">
    <property type="entry name" value="Kringle_CS"/>
</dbReference>
<comment type="subcellular location">
    <subcellularLocation>
        <location evidence="1">Endomembrane system</location>
    </subcellularLocation>
    <subcellularLocation>
        <location evidence="2">Membrane</location>
        <topology evidence="2">Single-pass type I membrane protein</topology>
    </subcellularLocation>
</comment>
<dbReference type="FunFam" id="1.10.510.10:FF:001512">
    <property type="entry name" value="Receptor tyrosine-protein kinase erbB-2"/>
    <property type="match status" value="1"/>
</dbReference>
<dbReference type="CDD" id="cd00108">
    <property type="entry name" value="KR"/>
    <property type="match status" value="1"/>
</dbReference>
<dbReference type="GO" id="GO:0017147">
    <property type="term" value="F:Wnt-protein binding"/>
    <property type="evidence" value="ECO:0000318"/>
    <property type="project" value="GO_Central"/>
</dbReference>
<evidence type="ECO:0000313" key="17">
    <source>
        <dbReference type="Ensembl" id="ENSCINP00000006994.3"/>
    </source>
</evidence>
<evidence type="ECO:0000256" key="7">
    <source>
        <dbReference type="ARBA" id="ARBA00022777"/>
    </source>
</evidence>
<name>F6Z4E6_CIOIN</name>
<dbReference type="AlphaFoldDB" id="F6Z4E6"/>
<dbReference type="InterPro" id="IPR000719">
    <property type="entry name" value="Prot_kinase_dom"/>
</dbReference>
<dbReference type="PANTHER" id="PTHR24416">
    <property type="entry name" value="TYROSINE-PROTEIN KINASE RECEPTOR"/>
    <property type="match status" value="1"/>
</dbReference>
<dbReference type="PROSITE" id="PS50038">
    <property type="entry name" value="FZ"/>
    <property type="match status" value="1"/>
</dbReference>
<dbReference type="Gene3D" id="1.10.2000.10">
    <property type="entry name" value="Frizzled cysteine-rich domain"/>
    <property type="match status" value="1"/>
</dbReference>
<dbReference type="GO" id="GO:0004714">
    <property type="term" value="F:transmembrane receptor protein tyrosine kinase activity"/>
    <property type="evidence" value="ECO:0000318"/>
    <property type="project" value="GO_Central"/>
</dbReference>
<dbReference type="GeneTree" id="ENSGT00940000166767"/>
<reference evidence="17" key="2">
    <citation type="journal article" date="2008" name="Genome Biol.">
        <title>Improved genome assembly and evidence-based global gene model set for the chordate Ciona intestinalis: new insight into intron and operon populations.</title>
        <authorList>
            <person name="Satou Y."/>
            <person name="Mineta K."/>
            <person name="Ogasawara M."/>
            <person name="Sasakura Y."/>
            <person name="Shoguchi E."/>
            <person name="Ueno K."/>
            <person name="Yamada L."/>
            <person name="Matsumoto J."/>
            <person name="Wasserscheid J."/>
            <person name="Dewar K."/>
            <person name="Wiley G.B."/>
            <person name="Macmil S.L."/>
            <person name="Roe B.A."/>
            <person name="Zeller R.W."/>
            <person name="Hastings K.E."/>
            <person name="Lemaire P."/>
            <person name="Lindquist E."/>
            <person name="Endo T."/>
            <person name="Hotta K."/>
            <person name="Inaba K."/>
        </authorList>
    </citation>
    <scope>NUCLEOTIDE SEQUENCE [LARGE SCALE GENOMIC DNA]</scope>
    <source>
        <strain evidence="17">wild type</strain>
    </source>
</reference>
<dbReference type="STRING" id="7719.ENSCINP00000006994"/>
<dbReference type="InterPro" id="IPR036790">
    <property type="entry name" value="Frizzled_dom_sf"/>
</dbReference>
<keyword evidence="11 12" id="KW-1015">Disulfide bond</keyword>
<dbReference type="InterPro" id="IPR011009">
    <property type="entry name" value="Kinase-like_dom_sf"/>
</dbReference>
<organism evidence="17 18">
    <name type="scientific">Ciona intestinalis</name>
    <name type="common">Transparent sea squirt</name>
    <name type="synonym">Ascidia intestinalis</name>
    <dbReference type="NCBI Taxonomy" id="7719"/>
    <lineage>
        <taxon>Eukaryota</taxon>
        <taxon>Metazoa</taxon>
        <taxon>Chordata</taxon>
        <taxon>Tunicata</taxon>
        <taxon>Ascidiacea</taxon>
        <taxon>Phlebobranchia</taxon>
        <taxon>Cionidae</taxon>
        <taxon>Ciona</taxon>
    </lineage>
</organism>
<dbReference type="GO" id="GO:0048468">
    <property type="term" value="P:cell development"/>
    <property type="evidence" value="ECO:0007669"/>
    <property type="project" value="UniProtKB-ARBA"/>
</dbReference>
<evidence type="ECO:0000313" key="18">
    <source>
        <dbReference type="Proteomes" id="UP000008144"/>
    </source>
</evidence>
<dbReference type="InterPro" id="IPR041775">
    <property type="entry name" value="Ror-like_CRD"/>
</dbReference>
<evidence type="ECO:0000256" key="3">
    <source>
        <dbReference type="ARBA" id="ARBA00022553"/>
    </source>
</evidence>
<dbReference type="InterPro" id="IPR050122">
    <property type="entry name" value="RTK"/>
</dbReference>
<dbReference type="FunCoup" id="F6Z4E6">
    <property type="interactions" value="1"/>
</dbReference>
<dbReference type="CDD" id="cd07459">
    <property type="entry name" value="CRD_TK_ROR_like"/>
    <property type="match status" value="1"/>
</dbReference>
<dbReference type="SUPFAM" id="SSF56112">
    <property type="entry name" value="Protein kinase-like (PK-like)"/>
    <property type="match status" value="1"/>
</dbReference>
<keyword evidence="8" id="KW-0067">ATP-binding</keyword>
<dbReference type="PROSITE" id="PS00021">
    <property type="entry name" value="KRINGLE_1"/>
    <property type="match status" value="1"/>
</dbReference>
<feature type="disulfide bond" evidence="12">
    <location>
        <begin position="170"/>
        <end position="209"/>
    </location>
</feature>
<protein>
    <submittedName>
        <fullName evidence="17">Uncharacterized protein</fullName>
    </submittedName>
</protein>
<evidence type="ECO:0000256" key="5">
    <source>
        <dbReference type="ARBA" id="ARBA00022679"/>
    </source>
</evidence>
<dbReference type="Gene3D" id="2.40.20.10">
    <property type="entry name" value="Plasminogen Kringle 4"/>
    <property type="match status" value="1"/>
</dbReference>
<dbReference type="SUPFAM" id="SSF57440">
    <property type="entry name" value="Kringle-like"/>
    <property type="match status" value="1"/>
</dbReference>
<dbReference type="InterPro" id="IPR038178">
    <property type="entry name" value="Kringle_sf"/>
</dbReference>
<dbReference type="Pfam" id="PF01392">
    <property type="entry name" value="Fz"/>
    <property type="match status" value="1"/>
</dbReference>
<dbReference type="Ensembl" id="ENSCINT00000006994.3">
    <property type="protein sequence ID" value="ENSCINP00000006994.3"/>
    <property type="gene ID" value="ENSCING00000003415.3"/>
</dbReference>
<evidence type="ECO:0000256" key="8">
    <source>
        <dbReference type="ARBA" id="ARBA00022840"/>
    </source>
</evidence>
<dbReference type="SMART" id="SM00130">
    <property type="entry name" value="KR"/>
    <property type="match status" value="1"/>
</dbReference>
<keyword evidence="18" id="KW-1185">Reference proteome</keyword>
<dbReference type="FunFam" id="3.30.200.20:FF:000139">
    <property type="entry name" value="inactive tyrosine-protein kinase transmembrane receptor ROR1"/>
    <property type="match status" value="1"/>
</dbReference>
<feature type="disulfide bond" evidence="12">
    <location>
        <begin position="149"/>
        <end position="226"/>
    </location>
</feature>
<evidence type="ECO:0000259" key="16">
    <source>
        <dbReference type="PROSITE" id="PS50070"/>
    </source>
</evidence>
<dbReference type="GO" id="GO:0030182">
    <property type="term" value="P:neuron differentiation"/>
    <property type="evidence" value="ECO:0007669"/>
    <property type="project" value="UniProtKB-ARBA"/>
</dbReference>
<dbReference type="GO" id="GO:0050793">
    <property type="term" value="P:regulation of developmental process"/>
    <property type="evidence" value="ECO:0007669"/>
    <property type="project" value="UniProtKB-ARBA"/>
</dbReference>
<dbReference type="InParanoid" id="F6Z4E6"/>
<dbReference type="Gene3D" id="3.30.200.20">
    <property type="entry name" value="Phosphorylase Kinase, domain 1"/>
    <property type="match status" value="1"/>
</dbReference>
<evidence type="ECO:0000256" key="1">
    <source>
        <dbReference type="ARBA" id="ARBA00004308"/>
    </source>
</evidence>
<evidence type="ECO:0000256" key="9">
    <source>
        <dbReference type="ARBA" id="ARBA00023136"/>
    </source>
</evidence>
<dbReference type="Pfam" id="PF00051">
    <property type="entry name" value="Kringle"/>
    <property type="match status" value="1"/>
</dbReference>
<reference evidence="17" key="4">
    <citation type="submission" date="2025-09" db="UniProtKB">
        <authorList>
            <consortium name="Ensembl"/>
        </authorList>
    </citation>
    <scope>IDENTIFICATION</scope>
</reference>
<dbReference type="PROSITE" id="PS50070">
    <property type="entry name" value="KRINGLE_2"/>
    <property type="match status" value="1"/>
</dbReference>
<keyword evidence="4 12" id="KW-0420">Kringle</keyword>
<dbReference type="Pfam" id="PF07714">
    <property type="entry name" value="PK_Tyr_Ser-Thr"/>
    <property type="match status" value="1"/>
</dbReference>
<dbReference type="PRINTS" id="PR00109">
    <property type="entry name" value="TYRKINASE"/>
</dbReference>
<dbReference type="PRINTS" id="PR00018">
    <property type="entry name" value="KRINGLE"/>
</dbReference>
<feature type="domain" description="FZ" evidence="15">
    <location>
        <begin position="1"/>
        <end position="137"/>
    </location>
</feature>
<evidence type="ECO:0000256" key="2">
    <source>
        <dbReference type="ARBA" id="ARBA00004479"/>
    </source>
</evidence>
<dbReference type="InterPro" id="IPR000001">
    <property type="entry name" value="Kringle"/>
</dbReference>
<evidence type="ECO:0000259" key="14">
    <source>
        <dbReference type="PROSITE" id="PS50011"/>
    </source>
</evidence>
<dbReference type="Gene3D" id="1.10.510.10">
    <property type="entry name" value="Transferase(Phosphotransferase) domain 1"/>
    <property type="match status" value="1"/>
</dbReference>
<dbReference type="GO" id="GO:0005886">
    <property type="term" value="C:plasma membrane"/>
    <property type="evidence" value="ECO:0000318"/>
    <property type="project" value="GO_Central"/>
</dbReference>
<evidence type="ECO:0000256" key="11">
    <source>
        <dbReference type="ARBA" id="ARBA00023157"/>
    </source>
</evidence>
<feature type="domain" description="Kringle" evidence="16">
    <location>
        <begin position="148"/>
        <end position="226"/>
    </location>
</feature>
<dbReference type="InterPro" id="IPR013806">
    <property type="entry name" value="Kringle-like"/>
</dbReference>
<evidence type="ECO:0000259" key="15">
    <source>
        <dbReference type="PROSITE" id="PS50038"/>
    </source>
</evidence>
<dbReference type="InterPro" id="IPR020067">
    <property type="entry name" value="Frizzled_dom"/>
</dbReference>
<dbReference type="GO" id="GO:0030424">
    <property type="term" value="C:axon"/>
    <property type="evidence" value="ECO:0000318"/>
    <property type="project" value="GO_Central"/>
</dbReference>
<reference evidence="17" key="3">
    <citation type="submission" date="2025-08" db="UniProtKB">
        <authorList>
            <consortium name="Ensembl"/>
        </authorList>
    </citation>
    <scope>IDENTIFICATION</scope>
</reference>
<dbReference type="GO" id="GO:0043235">
    <property type="term" value="C:receptor complex"/>
    <property type="evidence" value="ECO:0000318"/>
    <property type="project" value="GO_Central"/>
</dbReference>
<dbReference type="PROSITE" id="PS50011">
    <property type="entry name" value="PROTEIN_KINASE_DOM"/>
    <property type="match status" value="1"/>
</dbReference>
<feature type="domain" description="Protein kinase" evidence="14">
    <location>
        <begin position="300"/>
        <end position="576"/>
    </location>
</feature>
<dbReference type="HOGENOM" id="CLU_000288_30_4_1"/>
<dbReference type="GO" id="GO:0012505">
    <property type="term" value="C:endomembrane system"/>
    <property type="evidence" value="ECO:0007669"/>
    <property type="project" value="UniProtKB-SubCell"/>
</dbReference>
<dbReference type="PANTHER" id="PTHR24416:SF611">
    <property type="entry name" value="TYROSINE-PROTEIN KINASE TRANSMEMBRANE RECEPTOR ROR"/>
    <property type="match status" value="1"/>
</dbReference>
<comment type="caution">
    <text evidence="12">Lacks conserved residue(s) required for the propagation of feature annotation.</text>
</comment>
<evidence type="ECO:0000256" key="6">
    <source>
        <dbReference type="ARBA" id="ARBA00022741"/>
    </source>
</evidence>
<keyword evidence="7" id="KW-0418">Kinase</keyword>
<dbReference type="OMA" id="CASEYFR"/>
<keyword evidence="6" id="KW-0547">Nucleotide-binding</keyword>
<keyword evidence="3" id="KW-0597">Phosphoprotein</keyword>
<sequence>GKCEQYAGQACRSLMNGKSIYVDPFMTQEKMEQEINGALQHITNSEYVSDKCKRYAFPAFCSFVYAPCELHFDPLSGKKKATPVKLCREDCELMKYDICRKEFLNSADDKFLEDIFLYANCSYLPPTTSHGTKCTKVGLPATTNKAHICYNETGTSYRGTARFTQGGQICKAWPVPMIAQVSHVTYYPELSGGHNFCRNPGNKMSAPWCYTGQRVSRMELCDLDKCSVSAKGSDMIIILIPSIAIPFIIGCIAIAFCICRKKKNQNNEGSKSNSEVAAIQVLIKLIPHQMKLPQLGALSVHFLGDMGDGQFGKVYKAKILPNPHYNTNSAAAVKTLRENALPSQVDEFHREVEVYTELQNENVACLKAIVFQPNLRCMVFEYTDGIDLHEYLVLHSPQADFAKPPSSASSHASSSIEHADFIRMAIQVASGMDYLTRNNFIHRDLSARNVLVCGNLDLKICNLGVIRDSYLSCYYRNPQGGQMLPIRWMAPESIHSWQFSDKSAVWSFGVLLWEMFSYGLQPYCGYSNHEVLDMISRRQLLTCPDQCPAKVYSLMHECWCGQPNQRPSFKGIHRQLTNVMRD</sequence>
<keyword evidence="10" id="KW-0829">Tyrosine-protein kinase</keyword>
<evidence type="ECO:0000256" key="13">
    <source>
        <dbReference type="SAM" id="Phobius"/>
    </source>
</evidence>
<feature type="transmembrane region" description="Helical" evidence="13">
    <location>
        <begin position="235"/>
        <end position="258"/>
    </location>
</feature>
<dbReference type="InterPro" id="IPR001245">
    <property type="entry name" value="Ser-Thr/Tyr_kinase_cat_dom"/>
</dbReference>
<reference evidence="18" key="1">
    <citation type="journal article" date="2002" name="Science">
        <title>The draft genome of Ciona intestinalis: insights into chordate and vertebrate origins.</title>
        <authorList>
            <person name="Dehal P."/>
            <person name="Satou Y."/>
            <person name="Campbell R.K."/>
            <person name="Chapman J."/>
            <person name="Degnan B."/>
            <person name="De Tomaso A."/>
            <person name="Davidson B."/>
            <person name="Di Gregorio A."/>
            <person name="Gelpke M."/>
            <person name="Goodstein D.M."/>
            <person name="Harafuji N."/>
            <person name="Hastings K.E."/>
            <person name="Ho I."/>
            <person name="Hotta K."/>
            <person name="Huang W."/>
            <person name="Kawashima T."/>
            <person name="Lemaire P."/>
            <person name="Martinez D."/>
            <person name="Meinertzhagen I.A."/>
            <person name="Necula S."/>
            <person name="Nonaka M."/>
            <person name="Putnam N."/>
            <person name="Rash S."/>
            <person name="Saiga H."/>
            <person name="Satake M."/>
            <person name="Terry A."/>
            <person name="Yamada L."/>
            <person name="Wang H.G."/>
            <person name="Awazu S."/>
            <person name="Azumi K."/>
            <person name="Boore J."/>
            <person name="Branno M."/>
            <person name="Chin-Bow S."/>
            <person name="DeSantis R."/>
            <person name="Doyle S."/>
            <person name="Francino P."/>
            <person name="Keys D.N."/>
            <person name="Haga S."/>
            <person name="Hayashi H."/>
            <person name="Hino K."/>
            <person name="Imai K.S."/>
            <person name="Inaba K."/>
            <person name="Kano S."/>
            <person name="Kobayashi K."/>
            <person name="Kobayashi M."/>
            <person name="Lee B.I."/>
            <person name="Makabe K.W."/>
            <person name="Manohar C."/>
            <person name="Matassi G."/>
            <person name="Medina M."/>
            <person name="Mochizuki Y."/>
            <person name="Mount S."/>
            <person name="Morishita T."/>
            <person name="Miura S."/>
            <person name="Nakayama A."/>
            <person name="Nishizaka S."/>
            <person name="Nomoto H."/>
            <person name="Ohta F."/>
            <person name="Oishi K."/>
            <person name="Rigoutsos I."/>
            <person name="Sano M."/>
            <person name="Sasaki A."/>
            <person name="Sasakura Y."/>
            <person name="Shoguchi E."/>
            <person name="Shin-i T."/>
            <person name="Spagnuolo A."/>
            <person name="Stainier D."/>
            <person name="Suzuki M.M."/>
            <person name="Tassy O."/>
            <person name="Takatori N."/>
            <person name="Tokuoka M."/>
            <person name="Yagi K."/>
            <person name="Yoshizaki F."/>
            <person name="Wada S."/>
            <person name="Zhang C."/>
            <person name="Hyatt P.D."/>
            <person name="Larimer F."/>
            <person name="Detter C."/>
            <person name="Doggett N."/>
            <person name="Glavina T."/>
            <person name="Hawkins T."/>
            <person name="Richardson P."/>
            <person name="Lucas S."/>
            <person name="Kohara Y."/>
            <person name="Levine M."/>
            <person name="Satoh N."/>
            <person name="Rokhsar D.S."/>
        </authorList>
    </citation>
    <scope>NUCLEOTIDE SEQUENCE [LARGE SCALE GENOMIC DNA]</scope>
</reference>